<name>A0A7T0GFR0_9ROSA</name>
<sequence length="273" mass="31599">MDTIKYFMFYIIIFFLDRPLVRLGFAYFYLILWNWFLVKATFADIDLMHLFSGSLAVNSGSIADSNSVDNIPINNPPFNPNDNIPINNPPFNPNDNIPINNPIPLDVVDQFRILNQETELELFARIRLLENRLIDGLPPQMNFGEYEALVRGFLDDTLTIAHYRNVLSNELFDLRLLEFKANLLEQLVNLLMGETTERLTQILADSPFREGAIRTEGLSFINDFMSRLNLTDPQSPFDKGLVEAMLRYWIQDAQQNGNLSAVYREFLRYFLGN</sequence>
<proteinExistence type="predicted"/>
<gene>
    <name evidence="2" type="primary">ORF273</name>
</gene>
<keyword evidence="2" id="KW-0496">Mitochondrion</keyword>
<keyword evidence="1" id="KW-1133">Transmembrane helix</keyword>
<dbReference type="GeneID" id="63657495"/>
<accession>A0A7T0GFR0</accession>
<geneLocation type="mitochondrion" evidence="2"/>
<dbReference type="EMBL" id="MW080658">
    <property type="protein sequence ID" value="QPJ79549.1"/>
    <property type="molecule type" value="Genomic_DNA"/>
</dbReference>
<dbReference type="AlphaFoldDB" id="A0A7T0GFR0"/>
<keyword evidence="1" id="KW-0812">Transmembrane</keyword>
<feature type="transmembrane region" description="Helical" evidence="1">
    <location>
        <begin position="20"/>
        <end position="38"/>
    </location>
</feature>
<keyword evidence="1" id="KW-0472">Membrane</keyword>
<reference evidence="2" key="1">
    <citation type="submission" date="2020-10" db="EMBL/GenBank/DDBJ databases">
        <title>Complete Mitochondrial Genome of Pyrus betulifolia Bunge.</title>
        <authorList>
            <person name="Yuan M."/>
            <person name="Ji P."/>
            <person name="Qiu Z."/>
            <person name="Li D."/>
        </authorList>
    </citation>
    <scope>NUCLEOTIDE SEQUENCE</scope>
</reference>
<dbReference type="RefSeq" id="YP_010047108.1">
    <property type="nucleotide sequence ID" value="NC_054332.1"/>
</dbReference>
<evidence type="ECO:0000313" key="2">
    <source>
        <dbReference type="EMBL" id="QPJ79549.1"/>
    </source>
</evidence>
<protein>
    <submittedName>
        <fullName evidence="2">Uncharacterized protein</fullName>
    </submittedName>
</protein>
<evidence type="ECO:0000256" key="1">
    <source>
        <dbReference type="SAM" id="Phobius"/>
    </source>
</evidence>
<organism evidence="2">
    <name type="scientific">Pyrus betulifolia</name>
    <dbReference type="NCBI Taxonomy" id="436086"/>
    <lineage>
        <taxon>Eukaryota</taxon>
        <taxon>Viridiplantae</taxon>
        <taxon>Streptophyta</taxon>
        <taxon>Embryophyta</taxon>
        <taxon>Tracheophyta</taxon>
        <taxon>Spermatophyta</taxon>
        <taxon>Magnoliopsida</taxon>
        <taxon>eudicotyledons</taxon>
        <taxon>Gunneridae</taxon>
        <taxon>Pentapetalae</taxon>
        <taxon>rosids</taxon>
        <taxon>fabids</taxon>
        <taxon>Rosales</taxon>
        <taxon>Rosaceae</taxon>
        <taxon>Amygdaloideae</taxon>
        <taxon>Maleae</taxon>
        <taxon>Pyrus</taxon>
    </lineage>
</organism>